<dbReference type="Gene3D" id="1.20.1250.20">
    <property type="entry name" value="MFS general substrate transporter like domains"/>
    <property type="match status" value="1"/>
</dbReference>
<dbReference type="PRINTS" id="PR01988">
    <property type="entry name" value="EXPORTERBACE"/>
</dbReference>
<comment type="caution">
    <text evidence="7">The sequence shown here is derived from an EMBL/GenBank/DDBJ whole genome shotgun (WGS) entry which is preliminary data.</text>
</comment>
<evidence type="ECO:0000256" key="6">
    <source>
        <dbReference type="SAM" id="Phobius"/>
    </source>
</evidence>
<proteinExistence type="predicted"/>
<gene>
    <name evidence="7" type="ORF">KOI35_30385</name>
</gene>
<dbReference type="PANTHER" id="PTHR23513:SF11">
    <property type="entry name" value="STAPHYLOFERRIN A TRANSPORTER"/>
    <property type="match status" value="1"/>
</dbReference>
<feature type="transmembrane region" description="Helical" evidence="6">
    <location>
        <begin position="104"/>
        <end position="125"/>
    </location>
</feature>
<feature type="transmembrane region" description="Helical" evidence="6">
    <location>
        <begin position="32"/>
        <end position="56"/>
    </location>
</feature>
<keyword evidence="8" id="KW-1185">Reference proteome</keyword>
<evidence type="ECO:0000313" key="7">
    <source>
        <dbReference type="EMBL" id="MBU2667828.1"/>
    </source>
</evidence>
<dbReference type="Proteomes" id="UP001519654">
    <property type="component" value="Unassembled WGS sequence"/>
</dbReference>
<feature type="transmembrane region" description="Helical" evidence="6">
    <location>
        <begin position="268"/>
        <end position="285"/>
    </location>
</feature>
<dbReference type="PANTHER" id="PTHR23513">
    <property type="entry name" value="INTEGRAL MEMBRANE EFFLUX PROTEIN-RELATED"/>
    <property type="match status" value="1"/>
</dbReference>
<feature type="transmembrane region" description="Helical" evidence="6">
    <location>
        <begin position="376"/>
        <end position="395"/>
    </location>
</feature>
<evidence type="ECO:0000256" key="4">
    <source>
        <dbReference type="ARBA" id="ARBA00022989"/>
    </source>
</evidence>
<feature type="transmembrane region" description="Helical" evidence="6">
    <location>
        <begin position="62"/>
        <end position="83"/>
    </location>
</feature>
<feature type="transmembrane region" description="Helical" evidence="6">
    <location>
        <begin position="292"/>
        <end position="309"/>
    </location>
</feature>
<dbReference type="CDD" id="cd06173">
    <property type="entry name" value="MFS_MefA_like"/>
    <property type="match status" value="1"/>
</dbReference>
<dbReference type="RefSeq" id="WP_215792096.1">
    <property type="nucleotide sequence ID" value="NZ_JAHKKG010000010.1"/>
</dbReference>
<sequence length="412" mass="42710">MGLADRQRRRPGRRAAPPTTYRELFSYREFRFLYAGQALSYLGDQVAAVAVAVLVFDRTNSALWSAVAYASAWLPGIVGGPILSPYADRLPRRTVMISCDVARAALIALVPVVPLWTAILLLYVAHLFSPPFVAARAAIMPEVLPGEAYITGNGLSNVTSQLSQLLGFVGGGIVVATIGPVWSLLANAATFVASAALIAAGVGHRPAAARSTGLLAESRDGIRYLWADPWLRRCLALVWVASAFSFAPEAIAYPYAASLGGGPVQAGLLLAAPATGFMVGTIVLTRLIRDRSLMPAALLSTVALVPALADPGLPVLLILLMLAGAGASFIVPLNAIFVRRVAPEFRGRAMGVASSGLLAGQGLAFLAAGAAVQAGLAPAVVVGLSGLLGIAAIVATRPAIVSRRSLLTRGYS</sequence>
<feature type="transmembrane region" description="Helical" evidence="6">
    <location>
        <begin position="165"/>
        <end position="185"/>
    </location>
</feature>
<dbReference type="EMBL" id="JAHKKG010000010">
    <property type="protein sequence ID" value="MBU2667828.1"/>
    <property type="molecule type" value="Genomic_DNA"/>
</dbReference>
<comment type="subcellular location">
    <subcellularLocation>
        <location evidence="1">Cell membrane</location>
        <topology evidence="1">Multi-pass membrane protein</topology>
    </subcellularLocation>
</comment>
<dbReference type="InterPro" id="IPR036259">
    <property type="entry name" value="MFS_trans_sf"/>
</dbReference>
<feature type="transmembrane region" description="Helical" evidence="6">
    <location>
        <begin position="349"/>
        <end position="370"/>
    </location>
</feature>
<evidence type="ECO:0000256" key="2">
    <source>
        <dbReference type="ARBA" id="ARBA00022475"/>
    </source>
</evidence>
<organism evidence="7 8">
    <name type="scientific">Paractinoplanes bogorensis</name>
    <dbReference type="NCBI Taxonomy" id="1610840"/>
    <lineage>
        <taxon>Bacteria</taxon>
        <taxon>Bacillati</taxon>
        <taxon>Actinomycetota</taxon>
        <taxon>Actinomycetes</taxon>
        <taxon>Micromonosporales</taxon>
        <taxon>Micromonosporaceae</taxon>
        <taxon>Paractinoplanes</taxon>
    </lineage>
</organism>
<dbReference type="InterPro" id="IPR011701">
    <property type="entry name" value="MFS"/>
</dbReference>
<evidence type="ECO:0000313" key="8">
    <source>
        <dbReference type="Proteomes" id="UP001519654"/>
    </source>
</evidence>
<accession>A0ABS5YWK7</accession>
<feature type="transmembrane region" description="Helical" evidence="6">
    <location>
        <begin position="315"/>
        <end position="337"/>
    </location>
</feature>
<evidence type="ECO:0000256" key="3">
    <source>
        <dbReference type="ARBA" id="ARBA00022692"/>
    </source>
</evidence>
<protein>
    <submittedName>
        <fullName evidence="7">MFS transporter</fullName>
    </submittedName>
</protein>
<dbReference type="SUPFAM" id="SSF103473">
    <property type="entry name" value="MFS general substrate transporter"/>
    <property type="match status" value="1"/>
</dbReference>
<dbReference type="Pfam" id="PF07690">
    <property type="entry name" value="MFS_1"/>
    <property type="match status" value="1"/>
</dbReference>
<dbReference type="InterPro" id="IPR022324">
    <property type="entry name" value="Bacilysin_exporter_BacE_put"/>
</dbReference>
<keyword evidence="2" id="KW-1003">Cell membrane</keyword>
<keyword evidence="3 6" id="KW-0812">Transmembrane</keyword>
<keyword evidence="4 6" id="KW-1133">Transmembrane helix</keyword>
<feature type="transmembrane region" description="Helical" evidence="6">
    <location>
        <begin position="234"/>
        <end position="256"/>
    </location>
</feature>
<name>A0ABS5YWK7_9ACTN</name>
<evidence type="ECO:0000256" key="5">
    <source>
        <dbReference type="ARBA" id="ARBA00023136"/>
    </source>
</evidence>
<reference evidence="7 8" key="1">
    <citation type="submission" date="2021-06" db="EMBL/GenBank/DDBJ databases">
        <title>Actinoplanes lichenicola sp. nov., and Actinoplanes ovalisporus sp. nov., isolated from lichen in Thailand.</title>
        <authorList>
            <person name="Saeng-In P."/>
            <person name="Kanchanasin P."/>
            <person name="Yuki M."/>
            <person name="Kudo T."/>
            <person name="Ohkuma M."/>
            <person name="Phongsopitanun W."/>
            <person name="Tanasupawat S."/>
        </authorList>
    </citation>
    <scope>NUCLEOTIDE SEQUENCE [LARGE SCALE GENOMIC DNA]</scope>
    <source>
        <strain evidence="7 8">NBRC 110975</strain>
    </source>
</reference>
<evidence type="ECO:0000256" key="1">
    <source>
        <dbReference type="ARBA" id="ARBA00004651"/>
    </source>
</evidence>
<keyword evidence="5 6" id="KW-0472">Membrane</keyword>